<dbReference type="GO" id="GO:0009073">
    <property type="term" value="P:aromatic amino acid family biosynthetic process"/>
    <property type="evidence" value="ECO:0007669"/>
    <property type="project" value="UniProtKB-KW"/>
</dbReference>
<dbReference type="AlphaFoldDB" id="A0A8H8T418"/>
<accession>A0A8H8T418</accession>
<name>A0A8H8T418_9AGAM</name>
<reference evidence="5" key="1">
    <citation type="submission" date="2020-05" db="EMBL/GenBank/DDBJ databases">
        <title>Evolutionary and genomic comparisons of hybrid uninucleate and nonhybrid Rhizoctonia fungi.</title>
        <authorList>
            <person name="Li C."/>
            <person name="Chen X."/>
        </authorList>
    </citation>
    <scope>NUCLEOTIDE SEQUENCE</scope>
    <source>
        <strain evidence="5">AG-1 IA</strain>
    </source>
</reference>
<comment type="catalytic activity">
    <reaction evidence="2 3">
        <text>D-erythrose 4-phosphate + phosphoenolpyruvate + H2O = 7-phospho-2-dehydro-3-deoxy-D-arabino-heptonate + phosphate</text>
        <dbReference type="Rhea" id="RHEA:14717"/>
        <dbReference type="ChEBI" id="CHEBI:15377"/>
        <dbReference type="ChEBI" id="CHEBI:16897"/>
        <dbReference type="ChEBI" id="CHEBI:43474"/>
        <dbReference type="ChEBI" id="CHEBI:58394"/>
        <dbReference type="ChEBI" id="CHEBI:58702"/>
        <dbReference type="EC" id="2.5.1.54"/>
    </reaction>
</comment>
<evidence type="ECO:0000256" key="2">
    <source>
        <dbReference type="ARBA" id="ARBA00047508"/>
    </source>
</evidence>
<evidence type="ECO:0000313" key="5">
    <source>
        <dbReference type="EMBL" id="QRW27088.1"/>
    </source>
</evidence>
<sequence length="84" mass="9383">MDNSTTWTPSSWRNKPIAQDVKYENKAELDEVIARIKRLPPLVSQSEASPKRAQGIPYPRTHARMADPTTIGRTSAPSTHARAK</sequence>
<keyword evidence="3" id="KW-0057">Aromatic amino acid biosynthesis</keyword>
<dbReference type="SUPFAM" id="SSF51569">
    <property type="entry name" value="Aldolase"/>
    <property type="match status" value="1"/>
</dbReference>
<keyword evidence="1 3" id="KW-0808">Transferase</keyword>
<gene>
    <name evidence="5" type="ORF">RhiXN_01683</name>
</gene>
<dbReference type="Pfam" id="PF01474">
    <property type="entry name" value="DAHP_synth_2"/>
    <property type="match status" value="1"/>
</dbReference>
<dbReference type="Proteomes" id="UP000650533">
    <property type="component" value="Chromosome 16"/>
</dbReference>
<dbReference type="EC" id="2.5.1.54" evidence="3"/>
<evidence type="ECO:0000313" key="6">
    <source>
        <dbReference type="Proteomes" id="UP000650533"/>
    </source>
</evidence>
<evidence type="ECO:0000256" key="1">
    <source>
        <dbReference type="ARBA" id="ARBA00022679"/>
    </source>
</evidence>
<protein>
    <recommendedName>
        <fullName evidence="3">Phospho-2-dehydro-3-deoxyheptonate aldolase</fullName>
        <ecNumber evidence="3">2.5.1.54</ecNumber>
    </recommendedName>
</protein>
<dbReference type="EMBL" id="CP059673">
    <property type="protein sequence ID" value="QRW27088.1"/>
    <property type="molecule type" value="Genomic_DNA"/>
</dbReference>
<feature type="region of interest" description="Disordered" evidence="4">
    <location>
        <begin position="43"/>
        <end position="84"/>
    </location>
</feature>
<dbReference type="UniPathway" id="UPA00053">
    <property type="reaction ID" value="UER00084"/>
</dbReference>
<comment type="pathway">
    <text evidence="3">Metabolic intermediate biosynthesis; chorismate biosynthesis; chorismate from D-erythrose 4-phosphate and phosphoenolpyruvate: step 1/7.</text>
</comment>
<dbReference type="InterPro" id="IPR002480">
    <property type="entry name" value="DAHP_synth_2"/>
</dbReference>
<keyword evidence="3" id="KW-0028">Amino-acid biosynthesis</keyword>
<dbReference type="GO" id="GO:0003849">
    <property type="term" value="F:3-deoxy-7-phosphoheptulonate synthase activity"/>
    <property type="evidence" value="ECO:0007669"/>
    <property type="project" value="UniProtKB-EC"/>
</dbReference>
<comment type="similarity">
    <text evidence="3">Belongs to the class-II DAHP synthase family.</text>
</comment>
<dbReference type="GO" id="GO:0008652">
    <property type="term" value="P:amino acid biosynthetic process"/>
    <property type="evidence" value="ECO:0007669"/>
    <property type="project" value="UniProtKB-KW"/>
</dbReference>
<evidence type="ECO:0000256" key="4">
    <source>
        <dbReference type="SAM" id="MobiDB-lite"/>
    </source>
</evidence>
<dbReference type="GeneID" id="67023965"/>
<dbReference type="KEGG" id="rsx:RhiXN_01683"/>
<organism evidence="5 6">
    <name type="scientific">Rhizoctonia solani</name>
    <dbReference type="NCBI Taxonomy" id="456999"/>
    <lineage>
        <taxon>Eukaryota</taxon>
        <taxon>Fungi</taxon>
        <taxon>Dikarya</taxon>
        <taxon>Basidiomycota</taxon>
        <taxon>Agaricomycotina</taxon>
        <taxon>Agaricomycetes</taxon>
        <taxon>Cantharellales</taxon>
        <taxon>Ceratobasidiaceae</taxon>
        <taxon>Rhizoctonia</taxon>
    </lineage>
</organism>
<proteinExistence type="inferred from homology"/>
<dbReference type="RefSeq" id="XP_043187325.1">
    <property type="nucleotide sequence ID" value="XM_043321502.1"/>
</dbReference>
<evidence type="ECO:0000256" key="3">
    <source>
        <dbReference type="RuleBase" id="RU363071"/>
    </source>
</evidence>
<dbReference type="GO" id="GO:0009423">
    <property type="term" value="P:chorismate biosynthetic process"/>
    <property type="evidence" value="ECO:0007669"/>
    <property type="project" value="UniProtKB-UniPathway"/>
</dbReference>